<reference evidence="1 2" key="1">
    <citation type="submission" date="2024-10" db="EMBL/GenBank/DDBJ databases">
        <title>The Natural Products Discovery Center: Release of the First 8490 Sequenced Strains for Exploring Actinobacteria Biosynthetic Diversity.</title>
        <authorList>
            <person name="Kalkreuter E."/>
            <person name="Kautsar S.A."/>
            <person name="Yang D."/>
            <person name="Bader C.D."/>
            <person name="Teijaro C.N."/>
            <person name="Fluegel L."/>
            <person name="Davis C.M."/>
            <person name="Simpson J.R."/>
            <person name="Lauterbach L."/>
            <person name="Steele A.D."/>
            <person name="Gui C."/>
            <person name="Meng S."/>
            <person name="Li G."/>
            <person name="Viehrig K."/>
            <person name="Ye F."/>
            <person name="Su P."/>
            <person name="Kiefer A.F."/>
            <person name="Nichols A."/>
            <person name="Cepeda A.J."/>
            <person name="Yan W."/>
            <person name="Fan B."/>
            <person name="Jiang Y."/>
            <person name="Adhikari A."/>
            <person name="Zheng C.-J."/>
            <person name="Schuster L."/>
            <person name="Cowan T.M."/>
            <person name="Smanski M.J."/>
            <person name="Chevrette M.G."/>
            <person name="De Carvalho L.P.S."/>
            <person name="Shen B."/>
        </authorList>
    </citation>
    <scope>NUCLEOTIDE SEQUENCE [LARGE SCALE GENOMIC DNA]</scope>
    <source>
        <strain evidence="1 2">NPDC004045</strain>
    </source>
</reference>
<gene>
    <name evidence="1" type="ORF">ACFYTF_29150</name>
</gene>
<evidence type="ECO:0000313" key="2">
    <source>
        <dbReference type="Proteomes" id="UP001601444"/>
    </source>
</evidence>
<keyword evidence="2" id="KW-1185">Reference proteome</keyword>
<accession>A0ABW6PWT7</accession>
<protein>
    <submittedName>
        <fullName evidence="1">Uncharacterized protein</fullName>
    </submittedName>
</protein>
<dbReference type="Proteomes" id="UP001601444">
    <property type="component" value="Unassembled WGS sequence"/>
</dbReference>
<dbReference type="EMBL" id="JBIAMX010000029">
    <property type="protein sequence ID" value="MFF0546911.1"/>
    <property type="molecule type" value="Genomic_DNA"/>
</dbReference>
<dbReference type="RefSeq" id="WP_387703095.1">
    <property type="nucleotide sequence ID" value="NZ_JBIAMX010000029.1"/>
</dbReference>
<proteinExistence type="predicted"/>
<organism evidence="1 2">
    <name type="scientific">Nocardia thailandica</name>
    <dbReference type="NCBI Taxonomy" id="257275"/>
    <lineage>
        <taxon>Bacteria</taxon>
        <taxon>Bacillati</taxon>
        <taxon>Actinomycetota</taxon>
        <taxon>Actinomycetes</taxon>
        <taxon>Mycobacteriales</taxon>
        <taxon>Nocardiaceae</taxon>
        <taxon>Nocardia</taxon>
    </lineage>
</organism>
<comment type="caution">
    <text evidence="1">The sequence shown here is derived from an EMBL/GenBank/DDBJ whole genome shotgun (WGS) entry which is preliminary data.</text>
</comment>
<evidence type="ECO:0000313" key="1">
    <source>
        <dbReference type="EMBL" id="MFF0546911.1"/>
    </source>
</evidence>
<sequence length="58" mass="6388">MTRDFWDGRSYTRVSTEPDGRIAVEGYDGELLVHRTTYSRADALLIGDALIQGAGEGQ</sequence>
<name>A0ABW6PWT7_9NOCA</name>